<gene>
    <name evidence="3" type="ORF">POM88_035576</name>
</gene>
<feature type="compositionally biased region" description="Low complexity" evidence="1">
    <location>
        <begin position="15"/>
        <end position="28"/>
    </location>
</feature>
<feature type="domain" description="DUF3615" evidence="2">
    <location>
        <begin position="70"/>
        <end position="167"/>
    </location>
</feature>
<accession>A0AAD8ME81</accession>
<dbReference type="PANTHER" id="PTHR34710">
    <property type="entry name" value="OS03G0834100 PROTEIN"/>
    <property type="match status" value="1"/>
</dbReference>
<comment type="caution">
    <text evidence="3">The sequence shown here is derived from an EMBL/GenBank/DDBJ whole genome shotgun (WGS) entry which is preliminary data.</text>
</comment>
<dbReference type="EMBL" id="JAUIZM010000008">
    <property type="protein sequence ID" value="KAK1369484.1"/>
    <property type="molecule type" value="Genomic_DNA"/>
</dbReference>
<dbReference type="InterPro" id="IPR022059">
    <property type="entry name" value="DUF3615"/>
</dbReference>
<feature type="region of interest" description="Disordered" evidence="1">
    <location>
        <begin position="1"/>
        <end position="36"/>
    </location>
</feature>
<feature type="domain" description="DUF3615" evidence="2">
    <location>
        <begin position="210"/>
        <end position="310"/>
    </location>
</feature>
<evidence type="ECO:0000313" key="4">
    <source>
        <dbReference type="Proteomes" id="UP001237642"/>
    </source>
</evidence>
<reference evidence="3" key="1">
    <citation type="submission" date="2023-02" db="EMBL/GenBank/DDBJ databases">
        <title>Genome of toxic invasive species Heracleum sosnowskyi carries increased number of genes despite the absence of recent whole-genome duplications.</title>
        <authorList>
            <person name="Schelkunov M."/>
            <person name="Shtratnikova V."/>
            <person name="Makarenko M."/>
            <person name="Klepikova A."/>
            <person name="Omelchenko D."/>
            <person name="Novikova G."/>
            <person name="Obukhova E."/>
            <person name="Bogdanov V."/>
            <person name="Penin A."/>
            <person name="Logacheva M."/>
        </authorList>
    </citation>
    <scope>NUCLEOTIDE SEQUENCE</scope>
    <source>
        <strain evidence="3">Hsosn_3</strain>
        <tissue evidence="3">Leaf</tissue>
    </source>
</reference>
<organism evidence="3 4">
    <name type="scientific">Heracleum sosnowskyi</name>
    <dbReference type="NCBI Taxonomy" id="360622"/>
    <lineage>
        <taxon>Eukaryota</taxon>
        <taxon>Viridiplantae</taxon>
        <taxon>Streptophyta</taxon>
        <taxon>Embryophyta</taxon>
        <taxon>Tracheophyta</taxon>
        <taxon>Spermatophyta</taxon>
        <taxon>Magnoliopsida</taxon>
        <taxon>eudicotyledons</taxon>
        <taxon>Gunneridae</taxon>
        <taxon>Pentapetalae</taxon>
        <taxon>asterids</taxon>
        <taxon>campanulids</taxon>
        <taxon>Apiales</taxon>
        <taxon>Apiaceae</taxon>
        <taxon>Apioideae</taxon>
        <taxon>apioid superclade</taxon>
        <taxon>Tordylieae</taxon>
        <taxon>Tordyliinae</taxon>
        <taxon>Heracleum</taxon>
    </lineage>
</organism>
<sequence length="338" mass="37867">MVDLRSGMKSRKGASSSSSSPKKSSSSPPKKPIFKSLRSRVVNYSVPRPRRLKWVSRDQTQPPPLEITEAFNYLNKISVSKYQLVKGCSVTPVLLFNCILFHVNFTAKSTHVADAPEEMFFAELRNPEGTLFVSPRLCVSLGSIGSISGDKLNGCCYCREYNNVWHPKGGGFVRGHDEFYKTVQDIWDENHMPMHKKSCHVDNASLYATEVIKSYNQTNNTNYELVKPGSATCVNLTEECSLLHVNFKAKKTDPDAPMRLFFAELTTTNGVYSVKCCMWLDPPDIKSGNLTGDKTNGCYYCHDFNKVRHPDSGGFVRGGDSLYKLEKELLCSEEAQPT</sequence>
<protein>
    <recommendedName>
        <fullName evidence="2">DUF3615 domain-containing protein</fullName>
    </recommendedName>
</protein>
<evidence type="ECO:0000256" key="1">
    <source>
        <dbReference type="SAM" id="MobiDB-lite"/>
    </source>
</evidence>
<reference evidence="3" key="2">
    <citation type="submission" date="2023-05" db="EMBL/GenBank/DDBJ databases">
        <authorList>
            <person name="Schelkunov M.I."/>
        </authorList>
    </citation>
    <scope>NUCLEOTIDE SEQUENCE</scope>
    <source>
        <strain evidence="3">Hsosn_3</strain>
        <tissue evidence="3">Leaf</tissue>
    </source>
</reference>
<evidence type="ECO:0000313" key="3">
    <source>
        <dbReference type="EMBL" id="KAK1369484.1"/>
    </source>
</evidence>
<evidence type="ECO:0000259" key="2">
    <source>
        <dbReference type="Pfam" id="PF12274"/>
    </source>
</evidence>
<keyword evidence="4" id="KW-1185">Reference proteome</keyword>
<dbReference type="Proteomes" id="UP001237642">
    <property type="component" value="Unassembled WGS sequence"/>
</dbReference>
<dbReference type="PANTHER" id="PTHR34710:SF20">
    <property type="entry name" value="OS10G0550200 PROTEIN"/>
    <property type="match status" value="1"/>
</dbReference>
<dbReference type="AlphaFoldDB" id="A0AAD8ME81"/>
<dbReference type="Pfam" id="PF12274">
    <property type="entry name" value="DUF3615"/>
    <property type="match status" value="2"/>
</dbReference>
<name>A0AAD8ME81_9APIA</name>
<proteinExistence type="predicted"/>